<organism evidence="1 2">
    <name type="scientific">Amphibiibacter pelophylacis</name>
    <dbReference type="NCBI Taxonomy" id="1799477"/>
    <lineage>
        <taxon>Bacteria</taxon>
        <taxon>Pseudomonadati</taxon>
        <taxon>Pseudomonadota</taxon>
        <taxon>Betaproteobacteria</taxon>
        <taxon>Burkholderiales</taxon>
        <taxon>Sphaerotilaceae</taxon>
        <taxon>Amphibiibacter</taxon>
    </lineage>
</organism>
<gene>
    <name evidence="1" type="primary">tilS</name>
    <name evidence="1" type="ORF">RV045_01860</name>
</gene>
<dbReference type="EMBL" id="JAWDIE010000002">
    <property type="protein sequence ID" value="MEJ7137174.1"/>
    <property type="molecule type" value="Genomic_DNA"/>
</dbReference>
<dbReference type="Proteomes" id="UP001364695">
    <property type="component" value="Unassembled WGS sequence"/>
</dbReference>
<accession>A0ACC6NYZ1</accession>
<name>A0ACC6NYZ1_9BURK</name>
<proteinExistence type="predicted"/>
<reference evidence="1" key="1">
    <citation type="submission" date="2023-10" db="EMBL/GenBank/DDBJ databases">
        <title>Amphibacter perezi, gen. nov., sp. nov. a novel taxa of the family Comamonadaceae, class Betaproteobacteria isolated from the skin microbiota of Pelophylax perezi from different populations.</title>
        <authorList>
            <person name="Costa S."/>
            <person name="Proenca D.N."/>
            <person name="Lopes I."/>
            <person name="Morais P.V."/>
        </authorList>
    </citation>
    <scope>NUCLEOTIDE SEQUENCE</scope>
    <source>
        <strain evidence="1">SL12-8</strain>
    </source>
</reference>
<protein>
    <submittedName>
        <fullName evidence="1">tRNA lysidine(34) synthetase TilS</fullName>
        <ecNumber evidence="1">6.3.4.19</ecNumber>
    </submittedName>
</protein>
<dbReference type="EC" id="6.3.4.19" evidence="1"/>
<evidence type="ECO:0000313" key="2">
    <source>
        <dbReference type="Proteomes" id="UP001364695"/>
    </source>
</evidence>
<keyword evidence="2" id="KW-1185">Reference proteome</keyword>
<sequence length="384" mass="40481">MGATSTPPERPEPQKRPQAPAHRAPGALALNPRWLAQVLGAEFARPRAIAVACSGGRDSIALLHATVAAAKKLAQAAPSSPSAPSAPSSSVTVHALHVHHGLMAQADAWADGLMALCAQWAARGDPVTGQVSRLHGQPAPGESIEAWARRGRYAALGRMARAAGCQAVLLAHHRQDQIETVLLQLLRSAGPAGLAAMPSDAQRDGLRWLRPWLDEAPKRIAAYAATHALPVVHDPSNTDPRHTRSRLRHAVLPALEAAFPHAASALSHAARRAAQAADALNELAELDAAQALAGSPPRLDISAWLRLSPARRGILLRHWLGQLTAAPPETLIARLQAELPRATTGQRWPLPGGAWLVARRGWLGTAHPGPPAPTAQPAPPDQRA</sequence>
<keyword evidence="1" id="KW-0436">Ligase</keyword>
<comment type="caution">
    <text evidence="1">The sequence shown here is derived from an EMBL/GenBank/DDBJ whole genome shotgun (WGS) entry which is preliminary data.</text>
</comment>
<evidence type="ECO:0000313" key="1">
    <source>
        <dbReference type="EMBL" id="MEJ7137174.1"/>
    </source>
</evidence>